<dbReference type="AlphaFoldDB" id="A0A9D1YD72"/>
<feature type="transmembrane region" description="Helical" evidence="1">
    <location>
        <begin position="20"/>
        <end position="39"/>
    </location>
</feature>
<dbReference type="GO" id="GO:0005886">
    <property type="term" value="C:plasma membrane"/>
    <property type="evidence" value="ECO:0007669"/>
    <property type="project" value="TreeGrafter"/>
</dbReference>
<feature type="transmembrane region" description="Helical" evidence="1">
    <location>
        <begin position="93"/>
        <end position="114"/>
    </location>
</feature>
<dbReference type="PANTHER" id="PTHR35793">
    <property type="entry name" value="INNER MEMBRANE PROTEIN YJIG"/>
    <property type="match status" value="1"/>
</dbReference>
<dbReference type="Proteomes" id="UP000823915">
    <property type="component" value="Unassembled WGS sequence"/>
</dbReference>
<dbReference type="InterPro" id="IPR052549">
    <property type="entry name" value="SpmB"/>
</dbReference>
<reference evidence="3" key="2">
    <citation type="submission" date="2021-04" db="EMBL/GenBank/DDBJ databases">
        <authorList>
            <person name="Gilroy R."/>
        </authorList>
    </citation>
    <scope>NUCLEOTIDE SEQUENCE</scope>
    <source>
        <strain evidence="3">1282</strain>
    </source>
</reference>
<dbReference type="EMBL" id="DXDU01000084">
    <property type="protein sequence ID" value="HIY26527.1"/>
    <property type="molecule type" value="Genomic_DNA"/>
</dbReference>
<evidence type="ECO:0000313" key="4">
    <source>
        <dbReference type="Proteomes" id="UP000823915"/>
    </source>
</evidence>
<dbReference type="PANTHER" id="PTHR35793:SF2">
    <property type="entry name" value="INNER MEMBRANE PROTEIN YJIG"/>
    <property type="match status" value="1"/>
</dbReference>
<proteinExistence type="predicted"/>
<keyword evidence="1" id="KW-0812">Transmembrane</keyword>
<feature type="transmembrane region" description="Helical" evidence="1">
    <location>
        <begin position="120"/>
        <end position="145"/>
    </location>
</feature>
<protein>
    <submittedName>
        <fullName evidence="3">Spore maturation protein</fullName>
    </submittedName>
</protein>
<name>A0A9D1YD72_9FIRM</name>
<dbReference type="InterPro" id="IPR011642">
    <property type="entry name" value="Gate_dom"/>
</dbReference>
<keyword evidence="1" id="KW-1133">Transmembrane helix</keyword>
<comment type="caution">
    <text evidence="3">The sequence shown here is derived from an EMBL/GenBank/DDBJ whole genome shotgun (WGS) entry which is preliminary data.</text>
</comment>
<feature type="domain" description="Nucleoside transporter/FeoB GTPase Gate" evidence="2">
    <location>
        <begin position="17"/>
        <end position="113"/>
    </location>
</feature>
<evidence type="ECO:0000256" key="1">
    <source>
        <dbReference type="SAM" id="Phobius"/>
    </source>
</evidence>
<gene>
    <name evidence="3" type="ORF">H9838_05045</name>
</gene>
<organism evidence="3 4">
    <name type="scientific">Candidatus Acutalibacter pullistercoris</name>
    <dbReference type="NCBI Taxonomy" id="2838418"/>
    <lineage>
        <taxon>Bacteria</taxon>
        <taxon>Bacillati</taxon>
        <taxon>Bacillota</taxon>
        <taxon>Clostridia</taxon>
        <taxon>Eubacteriales</taxon>
        <taxon>Acutalibacteraceae</taxon>
        <taxon>Acutalibacter</taxon>
    </lineage>
</organism>
<evidence type="ECO:0000259" key="2">
    <source>
        <dbReference type="Pfam" id="PF07670"/>
    </source>
</evidence>
<evidence type="ECO:0000313" key="3">
    <source>
        <dbReference type="EMBL" id="HIY26527.1"/>
    </source>
</evidence>
<dbReference type="Pfam" id="PF07670">
    <property type="entry name" value="Gate"/>
    <property type="match status" value="1"/>
</dbReference>
<accession>A0A9D1YD72</accession>
<reference evidence="3" key="1">
    <citation type="journal article" date="2021" name="PeerJ">
        <title>Extensive microbial diversity within the chicken gut microbiome revealed by metagenomics and culture.</title>
        <authorList>
            <person name="Gilroy R."/>
            <person name="Ravi A."/>
            <person name="Getino M."/>
            <person name="Pursley I."/>
            <person name="Horton D.L."/>
            <person name="Alikhan N.F."/>
            <person name="Baker D."/>
            <person name="Gharbi K."/>
            <person name="Hall N."/>
            <person name="Watson M."/>
            <person name="Adriaenssens E.M."/>
            <person name="Foster-Nyarko E."/>
            <person name="Jarju S."/>
            <person name="Secka A."/>
            <person name="Antonio M."/>
            <person name="Oren A."/>
            <person name="Chaudhuri R.R."/>
            <person name="La Ragione R."/>
            <person name="Hildebrand F."/>
            <person name="Pallen M.J."/>
        </authorList>
    </citation>
    <scope>NUCLEOTIDE SEQUENCE</scope>
    <source>
        <strain evidence="3">1282</strain>
    </source>
</reference>
<sequence length="146" mass="15016">MFQSFLTGAREGLSTGVRLLPTLVGLVLAVTVAQTSGLLELVCSLGEPLAQAFGVPKELLPLALLRPVSGSGASAYTAALFQQFGPDSQLGKMASVLSASTETTFYAVAVYFGAWQGRRLGITIPAALLGDMVALVGSVAAVKLFP</sequence>
<keyword evidence="1" id="KW-0472">Membrane</keyword>